<dbReference type="GO" id="GO:0016831">
    <property type="term" value="F:carboxy-lyase activity"/>
    <property type="evidence" value="ECO:0007669"/>
    <property type="project" value="UniProtKB-KW"/>
</dbReference>
<keyword evidence="5" id="KW-1185">Reference proteome</keyword>
<dbReference type="AlphaFoldDB" id="A0A1H2U199"/>
<organism evidence="4 5">
    <name type="scientific">Amycolatopsis xylanica</name>
    <dbReference type="NCBI Taxonomy" id="589385"/>
    <lineage>
        <taxon>Bacteria</taxon>
        <taxon>Bacillati</taxon>
        <taxon>Actinomycetota</taxon>
        <taxon>Actinomycetes</taxon>
        <taxon>Pseudonocardiales</taxon>
        <taxon>Pseudonocardiaceae</taxon>
        <taxon>Amycolatopsis</taxon>
    </lineage>
</organism>
<evidence type="ECO:0000256" key="2">
    <source>
        <dbReference type="ARBA" id="ARBA00023239"/>
    </source>
</evidence>
<name>A0A1H2U199_9PSEU</name>
<evidence type="ECO:0000313" key="4">
    <source>
        <dbReference type="EMBL" id="SDW49777.1"/>
    </source>
</evidence>
<evidence type="ECO:0000259" key="3">
    <source>
        <dbReference type="Pfam" id="PF02775"/>
    </source>
</evidence>
<dbReference type="STRING" id="589385.SAMN05421504_101750"/>
<evidence type="ECO:0000256" key="1">
    <source>
        <dbReference type="ARBA" id="ARBA00022793"/>
    </source>
</evidence>
<dbReference type="InterPro" id="IPR051818">
    <property type="entry name" value="TPP_dependent_decarboxylase"/>
</dbReference>
<protein>
    <submittedName>
        <fullName evidence="4">Phosphonopyruvate decarboxylase</fullName>
    </submittedName>
</protein>
<dbReference type="GO" id="GO:0000287">
    <property type="term" value="F:magnesium ion binding"/>
    <property type="evidence" value="ECO:0007669"/>
    <property type="project" value="UniProtKB-ARBA"/>
</dbReference>
<dbReference type="GO" id="GO:0030976">
    <property type="term" value="F:thiamine pyrophosphate binding"/>
    <property type="evidence" value="ECO:0007669"/>
    <property type="project" value="InterPro"/>
</dbReference>
<dbReference type="EMBL" id="FNON01000001">
    <property type="protein sequence ID" value="SDW49777.1"/>
    <property type="molecule type" value="Genomic_DNA"/>
</dbReference>
<dbReference type="PANTHER" id="PTHR42818:SF1">
    <property type="entry name" value="SULFOPYRUVATE DECARBOXYLASE"/>
    <property type="match status" value="1"/>
</dbReference>
<proteinExistence type="predicted"/>
<sequence length="197" mass="20022">MTAKPAAIQAVITAAARVPIVFTTGYTSRIACGLADRPNHFYMTGSMGLCASVASGLSLATGQPVVAADGDGSLLMNPSTLVMAGSLAPLPLVHVLLDDDAYDSTGGQLSGSGDVDLCAWALACGYRTARTVPTAAALGDAVAAHIADGQGPVFLRCPLRTEATSVPGRVTDDLAGHARRFAAQVATLQPKDPRCIS</sequence>
<feature type="domain" description="Thiamine pyrophosphate enzyme TPP-binding" evidence="3">
    <location>
        <begin position="36"/>
        <end position="156"/>
    </location>
</feature>
<dbReference type="InterPro" id="IPR011766">
    <property type="entry name" value="TPP_enzyme_TPP-bd"/>
</dbReference>
<dbReference type="Pfam" id="PF02775">
    <property type="entry name" value="TPP_enzyme_C"/>
    <property type="match status" value="1"/>
</dbReference>
<dbReference type="RefSeq" id="WP_143046971.1">
    <property type="nucleotide sequence ID" value="NZ_FNON01000001.1"/>
</dbReference>
<keyword evidence="2" id="KW-0456">Lyase</keyword>
<keyword evidence="1" id="KW-0210">Decarboxylase</keyword>
<dbReference type="PANTHER" id="PTHR42818">
    <property type="entry name" value="SULFOPYRUVATE DECARBOXYLASE SUBUNIT ALPHA"/>
    <property type="match status" value="1"/>
</dbReference>
<keyword evidence="4" id="KW-0670">Pyruvate</keyword>
<dbReference type="InterPro" id="IPR029061">
    <property type="entry name" value="THDP-binding"/>
</dbReference>
<dbReference type="SUPFAM" id="SSF52518">
    <property type="entry name" value="Thiamin diphosphate-binding fold (THDP-binding)"/>
    <property type="match status" value="1"/>
</dbReference>
<evidence type="ECO:0000313" key="5">
    <source>
        <dbReference type="Proteomes" id="UP000199515"/>
    </source>
</evidence>
<dbReference type="Proteomes" id="UP000199515">
    <property type="component" value="Unassembled WGS sequence"/>
</dbReference>
<gene>
    <name evidence="4" type="ORF">SAMN05421504_101750</name>
</gene>
<accession>A0A1H2U199</accession>
<reference evidence="4 5" key="1">
    <citation type="submission" date="2016-10" db="EMBL/GenBank/DDBJ databases">
        <authorList>
            <person name="de Groot N.N."/>
        </authorList>
    </citation>
    <scope>NUCLEOTIDE SEQUENCE [LARGE SCALE GENOMIC DNA]</scope>
    <source>
        <strain evidence="4 5">CPCC 202699</strain>
    </source>
</reference>
<dbReference type="OrthoDB" id="9785953at2"/>
<dbReference type="Gene3D" id="3.40.50.970">
    <property type="match status" value="1"/>
</dbReference>